<keyword evidence="1" id="KW-0378">Hydrolase</keyword>
<name>A0ACB8Q5Y5_9AGAM</name>
<gene>
    <name evidence="1" type="ORF">K488DRAFT_81203</name>
</gene>
<accession>A0ACB8Q5Y5</accession>
<protein>
    <submittedName>
        <fullName evidence="1">Leukotriene-A4 hydrolase</fullName>
    </submittedName>
</protein>
<reference evidence="1" key="2">
    <citation type="journal article" date="2022" name="New Phytol.">
        <title>Evolutionary transition to the ectomycorrhizal habit in the genomes of a hyperdiverse lineage of mushroom-forming fungi.</title>
        <authorList>
            <person name="Looney B."/>
            <person name="Miyauchi S."/>
            <person name="Morin E."/>
            <person name="Drula E."/>
            <person name="Courty P.E."/>
            <person name="Kohler A."/>
            <person name="Kuo A."/>
            <person name="LaButti K."/>
            <person name="Pangilinan J."/>
            <person name="Lipzen A."/>
            <person name="Riley R."/>
            <person name="Andreopoulos W."/>
            <person name="He G."/>
            <person name="Johnson J."/>
            <person name="Nolan M."/>
            <person name="Tritt A."/>
            <person name="Barry K.W."/>
            <person name="Grigoriev I.V."/>
            <person name="Nagy L.G."/>
            <person name="Hibbett D."/>
            <person name="Henrissat B."/>
            <person name="Matheny P.B."/>
            <person name="Labbe J."/>
            <person name="Martin F.M."/>
        </authorList>
    </citation>
    <scope>NUCLEOTIDE SEQUENCE</scope>
    <source>
        <strain evidence="1">EC-137</strain>
    </source>
</reference>
<evidence type="ECO:0000313" key="2">
    <source>
        <dbReference type="Proteomes" id="UP000814128"/>
    </source>
</evidence>
<reference evidence="1" key="1">
    <citation type="submission" date="2021-02" db="EMBL/GenBank/DDBJ databases">
        <authorList>
            <consortium name="DOE Joint Genome Institute"/>
            <person name="Ahrendt S."/>
            <person name="Looney B.P."/>
            <person name="Miyauchi S."/>
            <person name="Morin E."/>
            <person name="Drula E."/>
            <person name="Courty P.E."/>
            <person name="Chicoki N."/>
            <person name="Fauchery L."/>
            <person name="Kohler A."/>
            <person name="Kuo A."/>
            <person name="Labutti K."/>
            <person name="Pangilinan J."/>
            <person name="Lipzen A."/>
            <person name="Riley R."/>
            <person name="Andreopoulos W."/>
            <person name="He G."/>
            <person name="Johnson J."/>
            <person name="Barry K.W."/>
            <person name="Grigoriev I.V."/>
            <person name="Nagy L."/>
            <person name="Hibbett D."/>
            <person name="Henrissat B."/>
            <person name="Matheny P.B."/>
            <person name="Labbe J."/>
            <person name="Martin F."/>
        </authorList>
    </citation>
    <scope>NUCLEOTIDE SEQUENCE</scope>
    <source>
        <strain evidence="1">EC-137</strain>
    </source>
</reference>
<evidence type="ECO:0000313" key="1">
    <source>
        <dbReference type="EMBL" id="KAI0027193.1"/>
    </source>
</evidence>
<dbReference type="EMBL" id="MU273968">
    <property type="protein sequence ID" value="KAI0027193.1"/>
    <property type="molecule type" value="Genomic_DNA"/>
</dbReference>
<sequence length="645" mass="72376">MPDPTTQSNYLEISTFHVHFDWSVDFEKEAISGSATHKLIAASDDVNEVVFDTAELDIVGAEVAGQTTEISIGKKHDVMGSALHVYFANPIKKGVEVEVKVFYSTTKASTALQWLNKEQTQGKQFPYLFSQCQPIYARAMAPVQDTPSLKITYSASVASILPVLLSARRVFPPSESTHDGKVIGKDVVTYVYDQPVAIPSYLIAIAVGNVRYRAFPKIDSRGWTSGVWAEPELIDAAYWEFSEDTGRFLAKEEDVVGQYRFGVYDVLVLPPSFPYGGMENACLSFVTPTLLTGDRTLVDVVVHEMTHSWFGNGVTHAEASHFWLNEGWTNYIERLLQYFLHGEAARGFSFIIGSSALHQALENYGDRPKYQRLVIEFDYGEDPDDAYSSVAYEKGSNFIYYLEGVLGGLNAFLPYVRDYVSTFMGQSITTWDWKAHLLAYFEKNGTKGQQEALRNVDWNAWFYGEGLKLPVTLVYDDTLAKPPYALAEKWDRARTVDTSALPFKTEDVASFDGNQKVVFLERLATFPTLPSSHTLLLGQIYTFDSSPNAEVRLRFYNLALKDPASEVARKLAEPAIRWVTGKDGTGMIKGRMKFCRPIFLAVSKVNAALAKHYFEENKDLFHPIARKLIEKVGAFFQVVKPKSLN</sequence>
<comment type="caution">
    <text evidence="1">The sequence shown here is derived from an EMBL/GenBank/DDBJ whole genome shotgun (WGS) entry which is preliminary data.</text>
</comment>
<proteinExistence type="predicted"/>
<dbReference type="Proteomes" id="UP000814128">
    <property type="component" value="Unassembled WGS sequence"/>
</dbReference>
<keyword evidence="2" id="KW-1185">Reference proteome</keyword>
<organism evidence="1 2">
    <name type="scientific">Vararia minispora EC-137</name>
    <dbReference type="NCBI Taxonomy" id="1314806"/>
    <lineage>
        <taxon>Eukaryota</taxon>
        <taxon>Fungi</taxon>
        <taxon>Dikarya</taxon>
        <taxon>Basidiomycota</taxon>
        <taxon>Agaricomycotina</taxon>
        <taxon>Agaricomycetes</taxon>
        <taxon>Russulales</taxon>
        <taxon>Lachnocladiaceae</taxon>
        <taxon>Vararia</taxon>
    </lineage>
</organism>